<feature type="region of interest" description="Disordered" evidence="2">
    <location>
        <begin position="681"/>
        <end position="731"/>
    </location>
</feature>
<accession>A0A674D968</accession>
<evidence type="ECO:0000313" key="6">
    <source>
        <dbReference type="Proteomes" id="UP000472277"/>
    </source>
</evidence>
<gene>
    <name evidence="5" type="primary">NCKAP5</name>
</gene>
<feature type="region of interest" description="Disordered" evidence="2">
    <location>
        <begin position="634"/>
        <end position="665"/>
    </location>
</feature>
<dbReference type="Pfam" id="PF15246">
    <property type="entry name" value="NCKAP5"/>
    <property type="match status" value="1"/>
</dbReference>
<feature type="region of interest" description="Disordered" evidence="2">
    <location>
        <begin position="196"/>
        <end position="224"/>
    </location>
</feature>
<feature type="region of interest" description="Disordered" evidence="2">
    <location>
        <begin position="518"/>
        <end position="592"/>
    </location>
</feature>
<sequence>MKNDQLFTCLLFSHSLVLSLSLSLLFSLSFSLLLSPLAFFLSPLLSLSFPLSFLLSLSFSFSFSLSLSPSLSLSLSLSLIFSFPFSLSLYLLFREKLAVARLQREVARSKSEGTMRQKLIHVVEEERRLRLYSEKRLREVTDESELGRAQMVSLQQHFSRMEETVRTLLQNQGVLEQTAVDTVDIMKAYKDKLSEEVQKTRDSLEQNSSGGSPLPSSGEPLLPDIGSVSRAEEFQDQTKLLLERLRTLEEENSALVMENESQREQYEHCLDEVANQVVQALLTQKDLREECLKLRTRVFDLEQQNRTMSVLFQQRVRPASDLLLQKLHSRIMDLSASDLLLEPERSKSFLLSRNTDSPPHTIIVTQKISLQGENEDPTPETSCQDHMIGSSCQMRTLDSGIGTFPLPDSVTRVNGRHIPRSESSPDRMMASVHSSTDPDQDLLSATAAHSPSHVKVPSLSETHPHAPPTSALGHSLSDPSVTGRSCGQEALSCLPRPSTSDVIRRKRLSQIELCSTSHTVTTEAHEEQVEKKRNTKDLNSSSDRAARVCTYSGSSSDTETESEGNTLGSTQSTLTNRAKTSNQVDYEEKTMKRSSVGKFPSIMDYYQHDMFSHIEKDDHRRNFSQYNLLHNQSSLEGKAGDRLSKGNQEDMTTGGCDGGNQAGSRDVSLESLNKLNSSGLGLYPETELRPSNGDCSCSAGEREEDCCSRADNEPSSSSYYSNKPGAERVGSLSDSLYDSFSSCTSQGSNDV</sequence>
<dbReference type="GO" id="GO:0035371">
    <property type="term" value="C:microtubule plus-end"/>
    <property type="evidence" value="ECO:0007669"/>
    <property type="project" value="TreeGrafter"/>
</dbReference>
<feature type="transmembrane region" description="Helical" evidence="3">
    <location>
        <begin position="71"/>
        <end position="93"/>
    </location>
</feature>
<name>A0A674D968_SALTR</name>
<evidence type="ECO:0000313" key="5">
    <source>
        <dbReference type="Ensembl" id="ENSSTUP00000092243.1"/>
    </source>
</evidence>
<feature type="coiled-coil region" evidence="1">
    <location>
        <begin position="231"/>
        <end position="304"/>
    </location>
</feature>
<reference evidence="5" key="1">
    <citation type="submission" date="2025-08" db="UniProtKB">
        <authorList>
            <consortium name="Ensembl"/>
        </authorList>
    </citation>
    <scope>IDENTIFICATION</scope>
</reference>
<dbReference type="InterPro" id="IPR032769">
    <property type="entry name" value="NCKAP5_C"/>
</dbReference>
<dbReference type="Ensembl" id="ENSSTUT00000098202.1">
    <property type="protein sequence ID" value="ENSSTUP00000092243.1"/>
    <property type="gene ID" value="ENSSTUG00000040471.1"/>
</dbReference>
<dbReference type="GO" id="GO:0007019">
    <property type="term" value="P:microtubule depolymerization"/>
    <property type="evidence" value="ECO:0007669"/>
    <property type="project" value="TreeGrafter"/>
</dbReference>
<feature type="compositionally biased region" description="Polar residues" evidence="2">
    <location>
        <begin position="565"/>
        <end position="584"/>
    </location>
</feature>
<keyword evidence="6" id="KW-1185">Reference proteome</keyword>
<keyword evidence="3" id="KW-0472">Membrane</keyword>
<proteinExistence type="predicted"/>
<feature type="compositionally biased region" description="Basic and acidic residues" evidence="2">
    <location>
        <begin position="638"/>
        <end position="648"/>
    </location>
</feature>
<keyword evidence="3" id="KW-0812">Transmembrane</keyword>
<dbReference type="GeneTree" id="ENSGT00530000063607"/>
<protein>
    <submittedName>
        <fullName evidence="5">NCK associated protein 5</fullName>
    </submittedName>
</protein>
<dbReference type="PANTHER" id="PTHR21740">
    <property type="entry name" value="NCK-ASSOCIATED PROTEIN 5"/>
    <property type="match status" value="1"/>
</dbReference>
<keyword evidence="3" id="KW-1133">Transmembrane helix</keyword>
<evidence type="ECO:0000256" key="3">
    <source>
        <dbReference type="SAM" id="Phobius"/>
    </source>
</evidence>
<dbReference type="InterPro" id="IPR026163">
    <property type="entry name" value="Nckap5l"/>
</dbReference>
<feature type="compositionally biased region" description="Low complexity" evidence="2">
    <location>
        <begin position="208"/>
        <end position="223"/>
    </location>
</feature>
<feature type="domain" description="Nck-associated protein 5 C-terminal" evidence="4">
    <location>
        <begin position="366"/>
        <end position="430"/>
    </location>
</feature>
<evidence type="ECO:0000259" key="4">
    <source>
        <dbReference type="Pfam" id="PF15246"/>
    </source>
</evidence>
<feature type="compositionally biased region" description="Basic and acidic residues" evidence="2">
    <location>
        <begin position="523"/>
        <end position="536"/>
    </location>
</feature>
<organism evidence="5 6">
    <name type="scientific">Salmo trutta</name>
    <name type="common">Brown trout</name>
    <dbReference type="NCBI Taxonomy" id="8032"/>
    <lineage>
        <taxon>Eukaryota</taxon>
        <taxon>Metazoa</taxon>
        <taxon>Chordata</taxon>
        <taxon>Craniata</taxon>
        <taxon>Vertebrata</taxon>
        <taxon>Euteleostomi</taxon>
        <taxon>Actinopterygii</taxon>
        <taxon>Neopterygii</taxon>
        <taxon>Teleostei</taxon>
        <taxon>Protacanthopterygii</taxon>
        <taxon>Salmoniformes</taxon>
        <taxon>Salmonidae</taxon>
        <taxon>Salmoninae</taxon>
        <taxon>Salmo</taxon>
    </lineage>
</organism>
<dbReference type="AlphaFoldDB" id="A0A674D968"/>
<reference evidence="5" key="2">
    <citation type="submission" date="2025-09" db="UniProtKB">
        <authorList>
            <consortium name="Ensembl"/>
        </authorList>
    </citation>
    <scope>IDENTIFICATION</scope>
</reference>
<dbReference type="GO" id="GO:0001578">
    <property type="term" value="P:microtubule bundle formation"/>
    <property type="evidence" value="ECO:0007669"/>
    <property type="project" value="TreeGrafter"/>
</dbReference>
<feature type="region of interest" description="Disordered" evidence="2">
    <location>
        <begin position="404"/>
        <end position="487"/>
    </location>
</feature>
<evidence type="ECO:0000256" key="2">
    <source>
        <dbReference type="SAM" id="MobiDB-lite"/>
    </source>
</evidence>
<feature type="transmembrane region" description="Helical" evidence="3">
    <location>
        <begin position="33"/>
        <end position="59"/>
    </location>
</feature>
<dbReference type="Proteomes" id="UP000472277">
    <property type="component" value="Chromosome 39"/>
</dbReference>
<evidence type="ECO:0000256" key="1">
    <source>
        <dbReference type="SAM" id="Coils"/>
    </source>
</evidence>
<dbReference type="PANTHER" id="PTHR21740:SF0">
    <property type="entry name" value="NCK-ASSOCIATED PROTEIN 5"/>
    <property type="match status" value="1"/>
</dbReference>
<keyword evidence="1" id="KW-0175">Coiled coil</keyword>